<organism evidence="1 2">
    <name type="scientific">Camellia lanceoleosa</name>
    <dbReference type="NCBI Taxonomy" id="1840588"/>
    <lineage>
        <taxon>Eukaryota</taxon>
        <taxon>Viridiplantae</taxon>
        <taxon>Streptophyta</taxon>
        <taxon>Embryophyta</taxon>
        <taxon>Tracheophyta</taxon>
        <taxon>Spermatophyta</taxon>
        <taxon>Magnoliopsida</taxon>
        <taxon>eudicotyledons</taxon>
        <taxon>Gunneridae</taxon>
        <taxon>Pentapetalae</taxon>
        <taxon>asterids</taxon>
        <taxon>Ericales</taxon>
        <taxon>Theaceae</taxon>
        <taxon>Camellia</taxon>
    </lineage>
</organism>
<keyword evidence="2" id="KW-1185">Reference proteome</keyword>
<gene>
    <name evidence="1" type="ORF">LOK49_LG01G01538</name>
</gene>
<reference evidence="1 2" key="1">
    <citation type="journal article" date="2022" name="Plant J.">
        <title>Chromosome-level genome of Camellia lanceoleosa provides a valuable resource for understanding genome evolution and self-incompatibility.</title>
        <authorList>
            <person name="Gong W."/>
            <person name="Xiao S."/>
            <person name="Wang L."/>
            <person name="Liao Z."/>
            <person name="Chang Y."/>
            <person name="Mo W."/>
            <person name="Hu G."/>
            <person name="Li W."/>
            <person name="Zhao G."/>
            <person name="Zhu H."/>
            <person name="Hu X."/>
            <person name="Ji K."/>
            <person name="Xiang X."/>
            <person name="Song Q."/>
            <person name="Yuan D."/>
            <person name="Jin S."/>
            <person name="Zhang L."/>
        </authorList>
    </citation>
    <scope>NUCLEOTIDE SEQUENCE [LARGE SCALE GENOMIC DNA]</scope>
    <source>
        <strain evidence="1">SQ_2022a</strain>
    </source>
</reference>
<proteinExistence type="predicted"/>
<comment type="caution">
    <text evidence="1">The sequence shown here is derived from an EMBL/GenBank/DDBJ whole genome shotgun (WGS) entry which is preliminary data.</text>
</comment>
<evidence type="ECO:0000313" key="2">
    <source>
        <dbReference type="Proteomes" id="UP001060215"/>
    </source>
</evidence>
<name>A0ACC0IW78_9ERIC</name>
<protein>
    <submittedName>
        <fullName evidence="1">E3 ubiquitin-protein ligase ATL4</fullName>
    </submittedName>
</protein>
<sequence length="153" mass="17369">MILEDHGNYFRIEIGCVSRRRGRPDSSDGRRLYLISSFDYIVDEGYKVSVVSTHRQGLSDCAFVSKDSSGVLVVVNAPPGENLASEVIRRSWLRDYVDRLASISSRTVSFRSFGRFFTGSSRRSNIVVTVDEELKANCIGEEISELFRWFSRV</sequence>
<dbReference type="Proteomes" id="UP001060215">
    <property type="component" value="Chromosome 1"/>
</dbReference>
<accession>A0ACC0IW78</accession>
<evidence type="ECO:0000313" key="1">
    <source>
        <dbReference type="EMBL" id="KAI8029780.1"/>
    </source>
</evidence>
<dbReference type="EMBL" id="CM045758">
    <property type="protein sequence ID" value="KAI8029780.1"/>
    <property type="molecule type" value="Genomic_DNA"/>
</dbReference>